<organism evidence="10 11">
    <name type="scientific">Aliiruegeria lutimaris</name>
    <dbReference type="NCBI Taxonomy" id="571298"/>
    <lineage>
        <taxon>Bacteria</taxon>
        <taxon>Pseudomonadati</taxon>
        <taxon>Pseudomonadota</taxon>
        <taxon>Alphaproteobacteria</taxon>
        <taxon>Rhodobacterales</taxon>
        <taxon>Roseobacteraceae</taxon>
        <taxon>Aliiruegeria</taxon>
    </lineage>
</organism>
<keyword evidence="7 8" id="KW-0472">Membrane</keyword>
<keyword evidence="5 8" id="KW-0812">Transmembrane</keyword>
<evidence type="ECO:0000256" key="7">
    <source>
        <dbReference type="ARBA" id="ARBA00023136"/>
    </source>
</evidence>
<evidence type="ECO:0000256" key="2">
    <source>
        <dbReference type="ARBA" id="ARBA00007430"/>
    </source>
</evidence>
<dbReference type="Pfam" id="PF13440">
    <property type="entry name" value="Polysacc_synt_3"/>
    <property type="match status" value="1"/>
</dbReference>
<keyword evidence="3" id="KW-1003">Cell membrane</keyword>
<dbReference type="GO" id="GO:0000287">
    <property type="term" value="F:magnesium ion binding"/>
    <property type="evidence" value="ECO:0007669"/>
    <property type="project" value="InterPro"/>
</dbReference>
<protein>
    <submittedName>
        <fullName evidence="10">Phosphopantetheine--protein transferase domain-containing protein</fullName>
    </submittedName>
</protein>
<feature type="domain" description="4'-phosphopantetheinyl transferase" evidence="9">
    <location>
        <begin position="54"/>
        <end position="160"/>
    </location>
</feature>
<evidence type="ECO:0000256" key="8">
    <source>
        <dbReference type="SAM" id="Phobius"/>
    </source>
</evidence>
<sequence length="710" mass="77195">MAACAKSCRIIAIAPRATFTSKKTENGKPFLRDGPEFSLSHSSGWATLAVDDVQVGVDIERVRPVKPGIAEWFLSPAELVALNAQPQKQRGIGFYRCWTGKEAFVKATGTRITIPLDAFDVSLVSDLAGYRVPTRLPGLTGQDWQLTRLHLAADFPCAVATRGDCACARPGSHRLITFCLEIRVLEPFAFQKVWKSSRIPKGLPPESPAKMSNQDYDPPGAAGRGIANAGLWAVGGKLASRVFDLATLIILTAILEPADFGLVAKAMTVVVLVEVITMVPIDTPILRIKTPSSSLYDTAFTLNLIRAGVIAVLIVGLSQPLSVYFKDSRLASLMWWLSLGPALRACVSPKLAEFTRVFDMRPEALMDVVSKVTSLLVVTFVAIATRSYWAIAVGTVTTTFVLNVLSYILAPYRPRLSLRHWLDYKDVVTWVTLSQSLQAMNWQLDNLILGRMLGNDLFGRYAIAKQLNDIPFQALAVPLTRPMIAAFSAATDDKSLRRLWLSYSNGVLFTVGAILVTLAILAEDVIFVLLGPGWTDSSHYLTALALATLPALPIVPLNPFAVATFRSRLVALRILLQFLFSVPALIAGAMLAGVMGTILAKALVECAMLIFAAQVLRSELGLPLRRQFLSYWRSLLGFAALCLLLLLLRDLGAGLTDGSRILTALRLIAISIPCLLGYVGTCLALWRVAGRPAGPEAFLWRKIKPEAADA</sequence>
<dbReference type="GO" id="GO:0005886">
    <property type="term" value="C:plasma membrane"/>
    <property type="evidence" value="ECO:0007669"/>
    <property type="project" value="UniProtKB-SubCell"/>
</dbReference>
<evidence type="ECO:0000313" key="11">
    <source>
        <dbReference type="Proteomes" id="UP000199382"/>
    </source>
</evidence>
<reference evidence="10 11" key="1">
    <citation type="submission" date="2016-10" db="EMBL/GenBank/DDBJ databases">
        <authorList>
            <person name="de Groot N.N."/>
        </authorList>
    </citation>
    <scope>NUCLEOTIDE SEQUENCE [LARGE SCALE GENOMIC DNA]</scope>
    <source>
        <strain evidence="10 11">DSM 25294</strain>
    </source>
</reference>
<evidence type="ECO:0000256" key="5">
    <source>
        <dbReference type="ARBA" id="ARBA00022692"/>
    </source>
</evidence>
<evidence type="ECO:0000256" key="3">
    <source>
        <dbReference type="ARBA" id="ARBA00022475"/>
    </source>
</evidence>
<dbReference type="GO" id="GO:0008897">
    <property type="term" value="F:holo-[acyl-carrier-protein] synthase activity"/>
    <property type="evidence" value="ECO:0007669"/>
    <property type="project" value="InterPro"/>
</dbReference>
<dbReference type="EMBL" id="FNEK01000070">
    <property type="protein sequence ID" value="SDL16142.1"/>
    <property type="molecule type" value="Genomic_DNA"/>
</dbReference>
<accession>A0A1G9HTG8</accession>
<evidence type="ECO:0000313" key="10">
    <source>
        <dbReference type="EMBL" id="SDL16142.1"/>
    </source>
</evidence>
<evidence type="ECO:0000256" key="4">
    <source>
        <dbReference type="ARBA" id="ARBA00022679"/>
    </source>
</evidence>
<feature type="transmembrane region" description="Helical" evidence="8">
    <location>
        <begin position="507"/>
        <end position="534"/>
    </location>
</feature>
<keyword evidence="6 8" id="KW-1133">Transmembrane helix</keyword>
<evidence type="ECO:0000256" key="1">
    <source>
        <dbReference type="ARBA" id="ARBA00004651"/>
    </source>
</evidence>
<comment type="similarity">
    <text evidence="2">Belongs to the polysaccharide synthase family.</text>
</comment>
<feature type="transmembrane region" description="Helical" evidence="8">
    <location>
        <begin position="574"/>
        <end position="592"/>
    </location>
</feature>
<keyword evidence="11" id="KW-1185">Reference proteome</keyword>
<dbReference type="STRING" id="571298.SAMN04488026_107017"/>
<gene>
    <name evidence="10" type="ORF">SAMN04488026_107017</name>
</gene>
<feature type="transmembrane region" description="Helical" evidence="8">
    <location>
        <begin position="667"/>
        <end position="686"/>
    </location>
</feature>
<dbReference type="PANTHER" id="PTHR30250:SF10">
    <property type="entry name" value="LIPOPOLYSACCHARIDE BIOSYNTHESIS PROTEIN WZXC"/>
    <property type="match status" value="1"/>
</dbReference>
<name>A0A1G9HTG8_9RHOB</name>
<dbReference type="InterPro" id="IPR037143">
    <property type="entry name" value="4-PPantetheinyl_Trfase_dom_sf"/>
</dbReference>
<dbReference type="InterPro" id="IPR050833">
    <property type="entry name" value="Poly_Biosynth_Transport"/>
</dbReference>
<dbReference type="SUPFAM" id="SSF56214">
    <property type="entry name" value="4'-phosphopantetheinyl transferase"/>
    <property type="match status" value="1"/>
</dbReference>
<dbReference type="Proteomes" id="UP000199382">
    <property type="component" value="Unassembled WGS sequence"/>
</dbReference>
<feature type="transmembrane region" description="Helical" evidence="8">
    <location>
        <begin position="389"/>
        <end position="410"/>
    </location>
</feature>
<feature type="transmembrane region" description="Helical" evidence="8">
    <location>
        <begin position="628"/>
        <end position="647"/>
    </location>
</feature>
<dbReference type="Gene3D" id="3.90.470.20">
    <property type="entry name" value="4'-phosphopantetheinyl transferase domain"/>
    <property type="match status" value="1"/>
</dbReference>
<keyword evidence="4 10" id="KW-0808">Transferase</keyword>
<evidence type="ECO:0000256" key="6">
    <source>
        <dbReference type="ARBA" id="ARBA00022989"/>
    </source>
</evidence>
<feature type="transmembrane region" description="Helical" evidence="8">
    <location>
        <begin position="540"/>
        <end position="562"/>
    </location>
</feature>
<dbReference type="PANTHER" id="PTHR30250">
    <property type="entry name" value="PST FAMILY PREDICTED COLANIC ACID TRANSPORTER"/>
    <property type="match status" value="1"/>
</dbReference>
<evidence type="ECO:0000259" key="9">
    <source>
        <dbReference type="Pfam" id="PF01648"/>
    </source>
</evidence>
<feature type="transmembrane region" description="Helical" evidence="8">
    <location>
        <begin position="300"/>
        <end position="321"/>
    </location>
</feature>
<dbReference type="InterPro" id="IPR008278">
    <property type="entry name" value="4-PPantetheinyl_Trfase_dom"/>
</dbReference>
<proteinExistence type="inferred from homology"/>
<feature type="transmembrane region" description="Helical" evidence="8">
    <location>
        <begin position="598"/>
        <end position="616"/>
    </location>
</feature>
<comment type="subcellular location">
    <subcellularLocation>
        <location evidence="1">Cell membrane</location>
        <topology evidence="1">Multi-pass membrane protein</topology>
    </subcellularLocation>
</comment>
<dbReference type="AlphaFoldDB" id="A0A1G9HTG8"/>
<dbReference type="Pfam" id="PF01648">
    <property type="entry name" value="ACPS"/>
    <property type="match status" value="1"/>
</dbReference>